<organism evidence="2 3">
    <name type="scientific">Canavalia gladiata</name>
    <name type="common">Sword bean</name>
    <name type="synonym">Dolichos gladiatus</name>
    <dbReference type="NCBI Taxonomy" id="3824"/>
    <lineage>
        <taxon>Eukaryota</taxon>
        <taxon>Viridiplantae</taxon>
        <taxon>Streptophyta</taxon>
        <taxon>Embryophyta</taxon>
        <taxon>Tracheophyta</taxon>
        <taxon>Spermatophyta</taxon>
        <taxon>Magnoliopsida</taxon>
        <taxon>eudicotyledons</taxon>
        <taxon>Gunneridae</taxon>
        <taxon>Pentapetalae</taxon>
        <taxon>rosids</taxon>
        <taxon>fabids</taxon>
        <taxon>Fabales</taxon>
        <taxon>Fabaceae</taxon>
        <taxon>Papilionoideae</taxon>
        <taxon>50 kb inversion clade</taxon>
        <taxon>NPAAA clade</taxon>
        <taxon>indigoferoid/millettioid clade</taxon>
        <taxon>Phaseoleae</taxon>
        <taxon>Canavalia</taxon>
    </lineage>
</organism>
<dbReference type="PANTHER" id="PTHR31650">
    <property type="entry name" value="O-ACYLTRANSFERASE (WSD1-LIKE) FAMILY PROTEIN"/>
    <property type="match status" value="1"/>
</dbReference>
<evidence type="ECO:0000313" key="2">
    <source>
        <dbReference type="EMBL" id="KAK7312817.1"/>
    </source>
</evidence>
<dbReference type="GO" id="GO:0005886">
    <property type="term" value="C:plasma membrane"/>
    <property type="evidence" value="ECO:0007669"/>
    <property type="project" value="TreeGrafter"/>
</dbReference>
<protein>
    <recommendedName>
        <fullName evidence="1">O-acyltransferase WSD1 C-terminal domain-containing protein</fullName>
    </recommendedName>
</protein>
<dbReference type="Pfam" id="PF06974">
    <property type="entry name" value="WS_DGAT_C"/>
    <property type="match status" value="1"/>
</dbReference>
<dbReference type="InterPro" id="IPR045034">
    <property type="entry name" value="O-acyltransferase_WSD1-like"/>
</dbReference>
<feature type="domain" description="O-acyltransferase WSD1 C-terminal" evidence="1">
    <location>
        <begin position="313"/>
        <end position="458"/>
    </location>
</feature>
<dbReference type="PANTHER" id="PTHR31650:SF33">
    <property type="entry name" value="O-ACYLTRANSFERASE WSD1-LIKE PROTEIN"/>
    <property type="match status" value="1"/>
</dbReference>
<keyword evidence="3" id="KW-1185">Reference proteome</keyword>
<reference evidence="2 3" key="1">
    <citation type="submission" date="2024-01" db="EMBL/GenBank/DDBJ databases">
        <title>The genomes of 5 underutilized Papilionoideae crops provide insights into root nodulation and disease resistanc.</title>
        <authorList>
            <person name="Jiang F."/>
        </authorList>
    </citation>
    <scope>NUCLEOTIDE SEQUENCE [LARGE SCALE GENOMIC DNA]</scope>
    <source>
        <strain evidence="2">LVBAO_FW01</strain>
        <tissue evidence="2">Leaves</tissue>
    </source>
</reference>
<dbReference type="GO" id="GO:0019432">
    <property type="term" value="P:triglyceride biosynthetic process"/>
    <property type="evidence" value="ECO:0007669"/>
    <property type="project" value="TreeGrafter"/>
</dbReference>
<evidence type="ECO:0000313" key="3">
    <source>
        <dbReference type="Proteomes" id="UP001367508"/>
    </source>
</evidence>
<sequence length="471" mass="53327">MDNLEDVTEPVSPSGRYFNTSVLCAYVFGFLESEVPIDLSQAKYLFEDVFLPINPRFSSIMVRDEEGEMKWKRVKVNAEDHIKVPIFPQNESLESYDQYFDEYVSNLLLERTEENKTLWEIHVIKYPTSNAAGTLIFKLHHALGDGYSLVGALLSCLQRADDPSLPLSFPSRKPSAESPPSNKKGFFRWFPSTFFSFFNSISDFGWSIIKSSIIEDDKTPIRSGEDGVELKPSVISNISFSLDQIKKIKSNLGVTINDVITGVIFYGIRLYMEEIDNKARTANSTGLVMLSTRNIASYQSVEDMMKPNSKSPWGNHISFLHVPIPKINKATLSNPLEFVWKAQKMIKRKRNSFTVFLIEWLLDMELKLRGHEAVAKHIYGTLRNSSVVISNLIGPVEPMVLANHPVKGLYFTMTGGPESINIALISYTRTLRITLKTQKGFIDEKKFKFCIVNAFEVISKAAMEIPNKSKG</sequence>
<dbReference type="Proteomes" id="UP001367508">
    <property type="component" value="Unassembled WGS sequence"/>
</dbReference>
<name>A0AAN9KB05_CANGL</name>
<dbReference type="EMBL" id="JAYMYQ010000009">
    <property type="protein sequence ID" value="KAK7312817.1"/>
    <property type="molecule type" value="Genomic_DNA"/>
</dbReference>
<dbReference type="GO" id="GO:0008374">
    <property type="term" value="F:O-acyltransferase activity"/>
    <property type="evidence" value="ECO:0007669"/>
    <property type="project" value="InterPro"/>
</dbReference>
<dbReference type="InterPro" id="IPR009721">
    <property type="entry name" value="O-acyltransferase_WSD1_C"/>
</dbReference>
<comment type="caution">
    <text evidence="2">The sequence shown here is derived from an EMBL/GenBank/DDBJ whole genome shotgun (WGS) entry which is preliminary data.</text>
</comment>
<proteinExistence type="predicted"/>
<gene>
    <name evidence="2" type="ORF">VNO77_36970</name>
</gene>
<accession>A0AAN9KB05</accession>
<evidence type="ECO:0000259" key="1">
    <source>
        <dbReference type="Pfam" id="PF06974"/>
    </source>
</evidence>
<dbReference type="AlphaFoldDB" id="A0AAN9KB05"/>